<dbReference type="Proteomes" id="UP000886047">
    <property type="component" value="Unassembled WGS sequence"/>
</dbReference>
<name>A0A831PS96_9BACT</name>
<accession>A0A831PS96</accession>
<comment type="caution">
    <text evidence="1">The sequence shown here is derived from an EMBL/GenBank/DDBJ whole genome shotgun (WGS) entry which is preliminary data.</text>
</comment>
<dbReference type="EMBL" id="DSDK01000793">
    <property type="protein sequence ID" value="HDR52731.1"/>
    <property type="molecule type" value="Genomic_DNA"/>
</dbReference>
<protein>
    <submittedName>
        <fullName evidence="1">Uncharacterized protein</fullName>
    </submittedName>
</protein>
<sequence length="275" mass="30820">MENSGKILVLIAVVAGLVMFNSCNKNEVENENVLSQTTVKDYLSLFISFELAAEEEITSGDEDALKSAEVWDCLTVTVHENETGEFWPRSWTLDYGPENCETVWGNSRRGKIHVTLTDWWRNEGSLREITFEDYYFNDNKLEGVKTILNTGENDEGNLTFTKKIKDGKLVYADGGEISWECEKFSEQIEGNETLRFADDVWSVTGSGSGKNLDGFDYTFEITTPLIYQSGCFYPVSGVIEISTQESVQVIDYGNGECDNLATTTTDDGDPETIEL</sequence>
<proteinExistence type="predicted"/>
<gene>
    <name evidence="1" type="ORF">ENN90_14125</name>
</gene>
<organism evidence="1">
    <name type="scientific">Mariniphaga anaerophila</name>
    <dbReference type="NCBI Taxonomy" id="1484053"/>
    <lineage>
        <taxon>Bacteria</taxon>
        <taxon>Pseudomonadati</taxon>
        <taxon>Bacteroidota</taxon>
        <taxon>Bacteroidia</taxon>
        <taxon>Marinilabiliales</taxon>
        <taxon>Prolixibacteraceae</taxon>
        <taxon>Mariniphaga</taxon>
    </lineage>
</organism>
<dbReference type="AlphaFoldDB" id="A0A831PS96"/>
<reference evidence="1" key="1">
    <citation type="journal article" date="2020" name="mSystems">
        <title>Genome- and Community-Level Interaction Insights into Carbon Utilization and Element Cycling Functions of Hydrothermarchaeota in Hydrothermal Sediment.</title>
        <authorList>
            <person name="Zhou Z."/>
            <person name="Liu Y."/>
            <person name="Xu W."/>
            <person name="Pan J."/>
            <person name="Luo Z.H."/>
            <person name="Li M."/>
        </authorList>
    </citation>
    <scope>NUCLEOTIDE SEQUENCE [LARGE SCALE GENOMIC DNA]</scope>
    <source>
        <strain evidence="1">SpSt-1217</strain>
    </source>
</reference>
<evidence type="ECO:0000313" key="1">
    <source>
        <dbReference type="EMBL" id="HDR52731.1"/>
    </source>
</evidence>